<dbReference type="Proteomes" id="UP000061569">
    <property type="component" value="Chromosome"/>
</dbReference>
<dbReference type="GO" id="GO:0003700">
    <property type="term" value="F:DNA-binding transcription factor activity"/>
    <property type="evidence" value="ECO:0007669"/>
    <property type="project" value="InterPro"/>
</dbReference>
<evidence type="ECO:0000256" key="2">
    <source>
        <dbReference type="ARBA" id="ARBA00023125"/>
    </source>
</evidence>
<evidence type="ECO:0000256" key="1">
    <source>
        <dbReference type="ARBA" id="ARBA00023015"/>
    </source>
</evidence>
<dbReference type="PATRIC" id="fig|69.6.peg.1423"/>
<organism evidence="6 7">
    <name type="scientific">Lysobacter enzymogenes</name>
    <dbReference type="NCBI Taxonomy" id="69"/>
    <lineage>
        <taxon>Bacteria</taxon>
        <taxon>Pseudomonadati</taxon>
        <taxon>Pseudomonadota</taxon>
        <taxon>Gammaproteobacteria</taxon>
        <taxon>Lysobacterales</taxon>
        <taxon>Lysobacteraceae</taxon>
        <taxon>Lysobacter</taxon>
    </lineage>
</organism>
<dbReference type="Pfam" id="PF12840">
    <property type="entry name" value="HTH_20"/>
    <property type="match status" value="1"/>
</dbReference>
<dbReference type="EMBL" id="CP013140">
    <property type="protein sequence ID" value="ALN56800.1"/>
    <property type="molecule type" value="Genomic_DNA"/>
</dbReference>
<dbReference type="InterPro" id="IPR051081">
    <property type="entry name" value="HTH_MetalResp_TranReg"/>
</dbReference>
<keyword evidence="3" id="KW-0804">Transcription</keyword>
<dbReference type="OrthoDB" id="8565358at2"/>
<dbReference type="InterPro" id="IPR036388">
    <property type="entry name" value="WH-like_DNA-bd_sf"/>
</dbReference>
<dbReference type="SUPFAM" id="SSF46785">
    <property type="entry name" value="Winged helix' DNA-binding domain"/>
    <property type="match status" value="1"/>
</dbReference>
<evidence type="ECO:0000259" key="5">
    <source>
        <dbReference type="SMART" id="SM00418"/>
    </source>
</evidence>
<evidence type="ECO:0000313" key="7">
    <source>
        <dbReference type="Proteomes" id="UP000061569"/>
    </source>
</evidence>
<dbReference type="InterPro" id="IPR011991">
    <property type="entry name" value="ArsR-like_HTH"/>
</dbReference>
<evidence type="ECO:0000256" key="4">
    <source>
        <dbReference type="SAM" id="MobiDB-lite"/>
    </source>
</evidence>
<dbReference type="GO" id="GO:0003677">
    <property type="term" value="F:DNA binding"/>
    <property type="evidence" value="ECO:0007669"/>
    <property type="project" value="UniProtKB-KW"/>
</dbReference>
<protein>
    <submittedName>
        <fullName evidence="6">Transcriptional regulator, ArsR family</fullName>
    </submittedName>
</protein>
<evidence type="ECO:0000256" key="3">
    <source>
        <dbReference type="ARBA" id="ARBA00023163"/>
    </source>
</evidence>
<dbReference type="CDD" id="cd00090">
    <property type="entry name" value="HTH_ARSR"/>
    <property type="match status" value="1"/>
</dbReference>
<keyword evidence="2" id="KW-0238">DNA-binding</keyword>
<proteinExistence type="predicted"/>
<feature type="compositionally biased region" description="Low complexity" evidence="4">
    <location>
        <begin position="112"/>
        <end position="142"/>
    </location>
</feature>
<reference evidence="6 7" key="1">
    <citation type="submission" date="2015-11" db="EMBL/GenBank/DDBJ databases">
        <title>Genome sequences of Lysobacter enzymogenes strain C3 and Lysobacter antibioticus ATCC 29479.</title>
        <authorList>
            <person name="Kobayashi D.Y."/>
        </authorList>
    </citation>
    <scope>NUCLEOTIDE SEQUENCE [LARGE SCALE GENOMIC DNA]</scope>
    <source>
        <strain evidence="6 7">C3</strain>
    </source>
</reference>
<dbReference type="AlphaFoldDB" id="A0A0S2DE95"/>
<feature type="region of interest" description="Disordered" evidence="4">
    <location>
        <begin position="112"/>
        <end position="149"/>
    </location>
</feature>
<name>A0A0S2DE95_LYSEN</name>
<dbReference type="InterPro" id="IPR036390">
    <property type="entry name" value="WH_DNA-bd_sf"/>
</dbReference>
<accession>A0A0S2DE95</accession>
<evidence type="ECO:0000313" key="6">
    <source>
        <dbReference type="EMBL" id="ALN56800.1"/>
    </source>
</evidence>
<feature type="domain" description="HTH arsR-type" evidence="5">
    <location>
        <begin position="16"/>
        <end position="97"/>
    </location>
</feature>
<dbReference type="KEGG" id="lez:GLE_1443"/>
<dbReference type="Gene3D" id="1.10.10.10">
    <property type="entry name" value="Winged helix-like DNA-binding domain superfamily/Winged helix DNA-binding domain"/>
    <property type="match status" value="1"/>
</dbReference>
<keyword evidence="1" id="KW-0805">Transcription regulation</keyword>
<dbReference type="PANTHER" id="PTHR33154:SF12">
    <property type="entry name" value="TRANSCRIPTIONAL REGULATORY PROTEIN"/>
    <property type="match status" value="1"/>
</dbReference>
<dbReference type="STRING" id="69.GLE_1443"/>
<sequence length="149" mass="15834">MRPLHHPATADIELTAVLYALADPVRLTLVRGLSRDRPVSCIRVSEEKELGLPRATLSRHFDVLRSAGLVHTVKSGTQYLNTLRCDDLEQRFPGLLRAILFAETDPAAAVKGASRAPAGAARAAPQGAAKPAAASKRAAAAPRTGRSRP</sequence>
<dbReference type="SMART" id="SM00418">
    <property type="entry name" value="HTH_ARSR"/>
    <property type="match status" value="1"/>
</dbReference>
<gene>
    <name evidence="6" type="ORF">GLE_1443</name>
</gene>
<dbReference type="PANTHER" id="PTHR33154">
    <property type="entry name" value="TRANSCRIPTIONAL REGULATOR, ARSR FAMILY"/>
    <property type="match status" value="1"/>
</dbReference>
<dbReference type="InterPro" id="IPR001845">
    <property type="entry name" value="HTH_ArsR_DNA-bd_dom"/>
</dbReference>